<dbReference type="OrthoDB" id="3946750at2759"/>
<evidence type="ECO:0000256" key="1">
    <source>
        <dbReference type="SAM" id="MobiDB-lite"/>
    </source>
</evidence>
<feature type="region of interest" description="Disordered" evidence="1">
    <location>
        <begin position="1155"/>
        <end position="1209"/>
    </location>
</feature>
<organism evidence="2 3">
    <name type="scientific">Aaosphaeria arxii CBS 175.79</name>
    <dbReference type="NCBI Taxonomy" id="1450172"/>
    <lineage>
        <taxon>Eukaryota</taxon>
        <taxon>Fungi</taxon>
        <taxon>Dikarya</taxon>
        <taxon>Ascomycota</taxon>
        <taxon>Pezizomycotina</taxon>
        <taxon>Dothideomycetes</taxon>
        <taxon>Pleosporomycetidae</taxon>
        <taxon>Pleosporales</taxon>
        <taxon>Pleosporales incertae sedis</taxon>
        <taxon>Aaosphaeria</taxon>
    </lineage>
</organism>
<protein>
    <submittedName>
        <fullName evidence="2">Uncharacterized protein</fullName>
    </submittedName>
</protein>
<feature type="region of interest" description="Disordered" evidence="1">
    <location>
        <begin position="438"/>
        <end position="458"/>
    </location>
</feature>
<feature type="compositionally biased region" description="Low complexity" evidence="1">
    <location>
        <begin position="1064"/>
        <end position="1078"/>
    </location>
</feature>
<feature type="compositionally biased region" description="Basic and acidic residues" evidence="1">
    <location>
        <begin position="357"/>
        <end position="368"/>
    </location>
</feature>
<reference evidence="2" key="1">
    <citation type="journal article" date="2020" name="Stud. Mycol.">
        <title>101 Dothideomycetes genomes: a test case for predicting lifestyles and emergence of pathogens.</title>
        <authorList>
            <person name="Haridas S."/>
            <person name="Albert R."/>
            <person name="Binder M."/>
            <person name="Bloem J."/>
            <person name="Labutti K."/>
            <person name="Salamov A."/>
            <person name="Andreopoulos B."/>
            <person name="Baker S."/>
            <person name="Barry K."/>
            <person name="Bills G."/>
            <person name="Bluhm B."/>
            <person name="Cannon C."/>
            <person name="Castanera R."/>
            <person name="Culley D."/>
            <person name="Daum C."/>
            <person name="Ezra D."/>
            <person name="Gonzalez J."/>
            <person name="Henrissat B."/>
            <person name="Kuo A."/>
            <person name="Liang C."/>
            <person name="Lipzen A."/>
            <person name="Lutzoni F."/>
            <person name="Magnuson J."/>
            <person name="Mondo S."/>
            <person name="Nolan M."/>
            <person name="Ohm R."/>
            <person name="Pangilinan J."/>
            <person name="Park H.-J."/>
            <person name="Ramirez L."/>
            <person name="Alfaro M."/>
            <person name="Sun H."/>
            <person name="Tritt A."/>
            <person name="Yoshinaga Y."/>
            <person name="Zwiers L.-H."/>
            <person name="Turgeon B."/>
            <person name="Goodwin S."/>
            <person name="Spatafora J."/>
            <person name="Crous P."/>
            <person name="Grigoriev I."/>
        </authorList>
    </citation>
    <scope>NUCLEOTIDE SEQUENCE</scope>
    <source>
        <strain evidence="2">CBS 175.79</strain>
    </source>
</reference>
<dbReference type="Proteomes" id="UP000799778">
    <property type="component" value="Unassembled WGS sequence"/>
</dbReference>
<feature type="compositionally biased region" description="Basic and acidic residues" evidence="1">
    <location>
        <begin position="402"/>
        <end position="418"/>
    </location>
</feature>
<evidence type="ECO:0000313" key="3">
    <source>
        <dbReference type="Proteomes" id="UP000799778"/>
    </source>
</evidence>
<keyword evidence="3" id="KW-1185">Reference proteome</keyword>
<feature type="region of interest" description="Disordered" evidence="1">
    <location>
        <begin position="128"/>
        <end position="418"/>
    </location>
</feature>
<feature type="compositionally biased region" description="Polar residues" evidence="1">
    <location>
        <begin position="135"/>
        <end position="144"/>
    </location>
</feature>
<feature type="compositionally biased region" description="Polar residues" evidence="1">
    <location>
        <begin position="908"/>
        <end position="930"/>
    </location>
</feature>
<accession>A0A6A5Y277</accession>
<feature type="region of interest" description="Disordered" evidence="1">
    <location>
        <begin position="1064"/>
        <end position="1123"/>
    </location>
</feature>
<feature type="compositionally biased region" description="Basic and acidic residues" evidence="1">
    <location>
        <begin position="318"/>
        <end position="327"/>
    </location>
</feature>
<dbReference type="RefSeq" id="XP_033387662.1">
    <property type="nucleotide sequence ID" value="XM_033525739.1"/>
</dbReference>
<evidence type="ECO:0000313" key="2">
    <source>
        <dbReference type="EMBL" id="KAF2019323.1"/>
    </source>
</evidence>
<feature type="compositionally biased region" description="Low complexity" evidence="1">
    <location>
        <begin position="1087"/>
        <end position="1098"/>
    </location>
</feature>
<feature type="compositionally biased region" description="Polar residues" evidence="1">
    <location>
        <begin position="328"/>
        <end position="341"/>
    </location>
</feature>
<feature type="region of interest" description="Disordered" evidence="1">
    <location>
        <begin position="944"/>
        <end position="987"/>
    </location>
</feature>
<feature type="region of interest" description="Disordered" evidence="1">
    <location>
        <begin position="489"/>
        <end position="521"/>
    </location>
</feature>
<feature type="compositionally biased region" description="Basic and acidic residues" evidence="1">
    <location>
        <begin position="1155"/>
        <end position="1179"/>
    </location>
</feature>
<proteinExistence type="predicted"/>
<sequence length="1236" mass="136888">MSSSRWCKSPLHRYAHPRRAATKSSKLHCRNFHATTPPSFWLKGHRNVSNNYSDLHNNSSFTKSTHESAHEDRMKSFKKLFEEHPYEFLFGRSNRMLRGYGAKGWDAEFVRKVFPQWAWKDLEELGEDAGRRATASRSNRSEAGTSDDGHYRASNSTSSTARSRATTDANAPRSNPETIDPYRVRESIFSEPSYKRAPTKKPDYDTCVVSPSDPRRPPEFTSTSAVGPDTYTPRKEVYNDQGPEWISRAPKPRQPPHKDSLSAEERSGDDIGASEASSRESAFIKEFFAEPPKMDSGGNEWRNTSLDRRSAMNPPKEQGYKDAKLKDQTSAPNPEEYSSTERFWGVKRGMWPPQEMAEARDPKEDMGKSDQTWGSRTEPALKGDPAVQTWYSRNESPAQAEEGVKEPRSSRSTDKILEQLPKDDIDFLTASDIRAAMGRKKNNLSNQSRDQLEQHYKRASENDAVLDSMVESKIVNDQLIRRTTRELNEKNKNRPELQSINADASAPAQHIASTPEPTEPALESSIDRMTKWLQSGGDAFVKHFWQDPVTEKSLFASDLQMKSIKNAVRAGGAAMELVGPDLETDFPATKPLLQRLKACETMACYSVSPKLWSRSGSDDAKAQADSLKTLQLRVGLQKTDHEFDKAIKAIENIEKNGLSYSAKNNLRHAFQTLQKNTKLTRRLVFNLHQRLEKSPEDAAKRQFWNVGHQLLALQDIQSALLRLVERIMQIVDVVPIAVAEGTRTEQATYTSIPASHAESQSTTTWSIPAGQKLEQEIEAQKAAMQGLSDDGYARGPEPTTNTSHDEVKPLAHSVFRPFSIQLDRLGKEVDDQFAPGAIEAKTKRQSVEDQKLVKEIKDAYEDNYGPITTEHRQTPGLQEKSVEFEAPEQVQDDPLIKQAVESCDTDAVNPTSNMARNITTESKADSSPPTQKEIEATAQDIEVTEHTEASVTAEPGSSAATSQEVIKSATESTTATPIFENHQDTTQKTVPTSYSYTIIAHDPSNDELSITTTISTPVSSPETISVPEALAILDTPIKFLPHLPTTRFEITSAKSNLLIFRTPAETSSSTTTASTDAGSEIKTTKISPPSSSSSSSESVDAGSEGRQKINPVDGTSRLSPTGFVGVDDLREEVRDEMIEFQRLKAAHEAEKQIEMAWKEDSGSSNRAEETEKATEKESTSSKGKKSSSNQRAKEESTSTKGNKNIGRGGGVASVFKTAILAGAACYVAGVIGEVVR</sequence>
<feature type="compositionally biased region" description="Low complexity" evidence="1">
    <location>
        <begin position="152"/>
        <end position="171"/>
    </location>
</feature>
<name>A0A6A5Y277_9PLEO</name>
<dbReference type="AlphaFoldDB" id="A0A6A5Y277"/>
<feature type="compositionally biased region" description="Polar residues" evidence="1">
    <location>
        <begin position="958"/>
        <end position="976"/>
    </location>
</feature>
<dbReference type="EMBL" id="ML978067">
    <property type="protein sequence ID" value="KAF2019323.1"/>
    <property type="molecule type" value="Genomic_DNA"/>
</dbReference>
<feature type="region of interest" description="Disordered" evidence="1">
    <location>
        <begin position="906"/>
        <end position="932"/>
    </location>
</feature>
<dbReference type="GeneID" id="54283136"/>
<gene>
    <name evidence="2" type="ORF">BU24DRAFT_406008</name>
</gene>
<feature type="compositionally biased region" description="Basic and acidic residues" evidence="1">
    <location>
        <begin position="256"/>
        <end position="269"/>
    </location>
</feature>